<dbReference type="AlphaFoldDB" id="A0A978V0I6"/>
<dbReference type="EMBL" id="JAEACU010000008">
    <property type="protein sequence ID" value="KAH7520752.1"/>
    <property type="molecule type" value="Genomic_DNA"/>
</dbReference>
<evidence type="ECO:0000313" key="2">
    <source>
        <dbReference type="Proteomes" id="UP000813462"/>
    </source>
</evidence>
<comment type="caution">
    <text evidence="1">The sequence shown here is derived from an EMBL/GenBank/DDBJ whole genome shotgun (WGS) entry which is preliminary data.</text>
</comment>
<reference evidence="1" key="1">
    <citation type="journal article" date="2021" name="Front. Plant Sci.">
        <title>Chromosome-Scale Genome Assembly for Chinese Sour Jujube and Insights Into Its Genome Evolution and Domestication Signature.</title>
        <authorList>
            <person name="Shen L.-Y."/>
            <person name="Luo H."/>
            <person name="Wang X.-L."/>
            <person name="Wang X.-M."/>
            <person name="Qiu X.-J."/>
            <person name="Liu H."/>
            <person name="Zhou S.-S."/>
            <person name="Jia K.-H."/>
            <person name="Nie S."/>
            <person name="Bao Y.-T."/>
            <person name="Zhang R.-G."/>
            <person name="Yun Q.-Z."/>
            <person name="Chai Y.-H."/>
            <person name="Lu J.-Y."/>
            <person name="Li Y."/>
            <person name="Zhao S.-W."/>
            <person name="Mao J.-F."/>
            <person name="Jia S.-G."/>
            <person name="Mao Y.-M."/>
        </authorList>
    </citation>
    <scope>NUCLEOTIDE SEQUENCE</scope>
    <source>
        <strain evidence="1">AT0</strain>
        <tissue evidence="1">Leaf</tissue>
    </source>
</reference>
<organism evidence="1 2">
    <name type="scientific">Ziziphus jujuba var. spinosa</name>
    <dbReference type="NCBI Taxonomy" id="714518"/>
    <lineage>
        <taxon>Eukaryota</taxon>
        <taxon>Viridiplantae</taxon>
        <taxon>Streptophyta</taxon>
        <taxon>Embryophyta</taxon>
        <taxon>Tracheophyta</taxon>
        <taxon>Spermatophyta</taxon>
        <taxon>Magnoliopsida</taxon>
        <taxon>eudicotyledons</taxon>
        <taxon>Gunneridae</taxon>
        <taxon>Pentapetalae</taxon>
        <taxon>rosids</taxon>
        <taxon>fabids</taxon>
        <taxon>Rosales</taxon>
        <taxon>Rhamnaceae</taxon>
        <taxon>Paliureae</taxon>
        <taxon>Ziziphus</taxon>
    </lineage>
</organism>
<dbReference type="Proteomes" id="UP000813462">
    <property type="component" value="Unassembled WGS sequence"/>
</dbReference>
<sequence>MERSKSFSGYYTPYEEARFGFENRSKSYSFNGPSSCSKEDGLYGTNPELKRRKRVAAYNMYTTEEEIKLLPVKRPANWF</sequence>
<protein>
    <submittedName>
        <fullName evidence="1">Uncharacterized protein</fullName>
    </submittedName>
</protein>
<proteinExistence type="predicted"/>
<dbReference type="Pfam" id="PF12023">
    <property type="entry name" value="DUF3511"/>
    <property type="match status" value="1"/>
</dbReference>
<gene>
    <name evidence="1" type="ORF">FEM48_Zijuj08G0178800</name>
</gene>
<dbReference type="InterPro" id="IPR021899">
    <property type="entry name" value="DUF3511"/>
</dbReference>
<accession>A0A978V0I6</accession>
<evidence type="ECO:0000313" key="1">
    <source>
        <dbReference type="EMBL" id="KAH7520752.1"/>
    </source>
</evidence>
<name>A0A978V0I6_ZIZJJ</name>